<keyword evidence="1" id="KW-1133">Transmembrane helix</keyword>
<name>A0A9N8ZD75_9GLOM</name>
<dbReference type="Pfam" id="PF16015">
    <property type="entry name" value="Promethin"/>
    <property type="match status" value="1"/>
</dbReference>
<organism evidence="2 3">
    <name type="scientific">Diversispora eburnea</name>
    <dbReference type="NCBI Taxonomy" id="1213867"/>
    <lineage>
        <taxon>Eukaryota</taxon>
        <taxon>Fungi</taxon>
        <taxon>Fungi incertae sedis</taxon>
        <taxon>Mucoromycota</taxon>
        <taxon>Glomeromycotina</taxon>
        <taxon>Glomeromycetes</taxon>
        <taxon>Diversisporales</taxon>
        <taxon>Diversisporaceae</taxon>
        <taxon>Diversispora</taxon>
    </lineage>
</organism>
<evidence type="ECO:0000256" key="1">
    <source>
        <dbReference type="SAM" id="Phobius"/>
    </source>
</evidence>
<dbReference type="OrthoDB" id="2437614at2759"/>
<dbReference type="EMBL" id="CAJVPK010000308">
    <property type="protein sequence ID" value="CAG8491847.1"/>
    <property type="molecule type" value="Genomic_DNA"/>
</dbReference>
<gene>
    <name evidence="2" type="ORF">DEBURN_LOCUS4220</name>
</gene>
<evidence type="ECO:0000313" key="2">
    <source>
        <dbReference type="EMBL" id="CAG8491847.1"/>
    </source>
</evidence>
<proteinExistence type="predicted"/>
<evidence type="ECO:0000313" key="3">
    <source>
        <dbReference type="Proteomes" id="UP000789706"/>
    </source>
</evidence>
<protein>
    <submittedName>
        <fullName evidence="2">4523_t:CDS:1</fullName>
    </submittedName>
</protein>
<dbReference type="AlphaFoldDB" id="A0A9N8ZD75"/>
<reference evidence="2" key="1">
    <citation type="submission" date="2021-06" db="EMBL/GenBank/DDBJ databases">
        <authorList>
            <person name="Kallberg Y."/>
            <person name="Tangrot J."/>
            <person name="Rosling A."/>
        </authorList>
    </citation>
    <scope>NUCLEOTIDE SEQUENCE</scope>
    <source>
        <strain evidence="2">AZ414A</strain>
    </source>
</reference>
<feature type="transmembrane region" description="Helical" evidence="1">
    <location>
        <begin position="138"/>
        <end position="168"/>
    </location>
</feature>
<keyword evidence="1" id="KW-0472">Membrane</keyword>
<keyword evidence="1" id="KW-0812">Transmembrane</keyword>
<sequence length="232" mass="25438">MSDDGNEYGRAPITGYSADDTQHMTEEAIERVADSAAYMASGIGKTTGTVLSASNRAKDTAVEKGMNVLYHPKEYLDVIKRGATYIWVNFPPLSWFGYGAAALNAVPLTILLGFLFCTIVMVLGIAGCGIFLAESFFIGLGLLFLLPVLGVMTFAGLTTAFFSVFGYFSYRSVLFVLRGLGVLSEEIMIDTKGVLQGLKEKVPDEFRRVSREAKNKEIEKLEASEKQQIRKE</sequence>
<dbReference type="Proteomes" id="UP000789706">
    <property type="component" value="Unassembled WGS sequence"/>
</dbReference>
<comment type="caution">
    <text evidence="2">The sequence shown here is derived from an EMBL/GenBank/DDBJ whole genome shotgun (WGS) entry which is preliminary data.</text>
</comment>
<accession>A0A9N8ZD75</accession>
<keyword evidence="3" id="KW-1185">Reference proteome</keyword>